<gene>
    <name evidence="1" type="ORF">CPELLU_LOCUS12091</name>
</gene>
<dbReference type="OrthoDB" id="2434100at2759"/>
<dbReference type="AlphaFoldDB" id="A0A9N9HUH2"/>
<comment type="caution">
    <text evidence="1">The sequence shown here is derived from an EMBL/GenBank/DDBJ whole genome shotgun (WGS) entry which is preliminary data.</text>
</comment>
<keyword evidence="2" id="KW-1185">Reference proteome</keyword>
<name>A0A9N9HUH2_9GLOM</name>
<accession>A0A9N9HUH2</accession>
<evidence type="ECO:0000313" key="1">
    <source>
        <dbReference type="EMBL" id="CAG8706219.1"/>
    </source>
</evidence>
<reference evidence="1" key="1">
    <citation type="submission" date="2021-06" db="EMBL/GenBank/DDBJ databases">
        <authorList>
            <person name="Kallberg Y."/>
            <person name="Tangrot J."/>
            <person name="Rosling A."/>
        </authorList>
    </citation>
    <scope>NUCLEOTIDE SEQUENCE</scope>
    <source>
        <strain evidence="1">FL966</strain>
    </source>
</reference>
<sequence>KTSIHITIKCNAKIKIIHLKETEIIQFEYYKNILNYIYTIEDINKLKYPEIIRQIVTDKACKSYSPIAIVITVKEFAKKEDLISIAQYLYRKEVTNI</sequence>
<protein>
    <submittedName>
        <fullName evidence="1">20363_t:CDS:1</fullName>
    </submittedName>
</protein>
<dbReference type="Proteomes" id="UP000789759">
    <property type="component" value="Unassembled WGS sequence"/>
</dbReference>
<evidence type="ECO:0000313" key="2">
    <source>
        <dbReference type="Proteomes" id="UP000789759"/>
    </source>
</evidence>
<organism evidence="1 2">
    <name type="scientific">Cetraspora pellucida</name>
    <dbReference type="NCBI Taxonomy" id="1433469"/>
    <lineage>
        <taxon>Eukaryota</taxon>
        <taxon>Fungi</taxon>
        <taxon>Fungi incertae sedis</taxon>
        <taxon>Mucoromycota</taxon>
        <taxon>Glomeromycotina</taxon>
        <taxon>Glomeromycetes</taxon>
        <taxon>Diversisporales</taxon>
        <taxon>Gigasporaceae</taxon>
        <taxon>Cetraspora</taxon>
    </lineage>
</organism>
<dbReference type="EMBL" id="CAJVQA010011330">
    <property type="protein sequence ID" value="CAG8706219.1"/>
    <property type="molecule type" value="Genomic_DNA"/>
</dbReference>
<feature type="non-terminal residue" evidence="1">
    <location>
        <position position="1"/>
    </location>
</feature>
<proteinExistence type="predicted"/>